<sequence>MASSTPSPDLKHVLILVTTGGFTHAAPLFEIARKLSSRPSKHRISLLTLQGQESWASAYPFITTIHTCGPGPTALQLESHYARNCAWKPSEGIGSIMKSKRLFDSFWPQTYSKLVELCTGREKPDLVLADFFEGDTATDIQSQFSIPVAVMWPQMPSLVGGAPYVPGKAGFLLDVSPSSISSETASIASRVRNEMVLFWGLPTLLSWVLWSNRMREKTFKALGVDVAKKMTAEVSGPKYLILVNTFWGIELPRPLPPLIQLVGPVLSEEYDPLDQATEEFLDERKKVAFVSLGTHAFLPEPRASALLRALLLALDEGVVDGVIWALNQRARDEFDLSASLHTTRISSSVSSTNSLTGKEIFSGKHKDLLIQFFSPQNAILAHPSTALFLTHGGNSSANETCFHGVKTLCMPFFFDQLSYSARLERAGMGLSLNKHVFSAHEVVEKMRTVVQDEDGYFATNVARVKKIAMIAGGRGKEVAADLVEELMVDWEGRTELEGREGREGREGKNKGTGRRSMMKLPPHLETADTRMPWWKARNLDIKGAFLLLFSEISNIASWPFLVTQRTSRSHLSFFTTSLNLRGSAELKQDSSSGFLSASPLTPLIILLKLTITMGPPNTLATEFASRPPYPSAIARPRPRPASDASRSLSLAAGPIEPLVLAISGPTSSGKTTLSFLLSSLLSTVSTRDIGASHPHIIHQDNHFHKPSCLPRRFRPVLPNDLAVVDGLLDGKDGTVEGPDTDCPAAILWDEFLQEVENALDASRRKAGGRERVGSKARAGNAERIDSSATNQDGVDGDEAPGNGHKQEQEQGQEQGQEHNRENGWPKEQEKTQKQPPEKVPPGFQLPSSNDIKHLLSPAAFSHALHVLHSGLLEIAQELSETDRTGRYVRLCQGTLASTTGGVKNDTGGRNNGGAPAPAARARLTAAPILVEGFVLFSSSFYGPAPSSATSATSAPSPPLPAPQASRARDFPRQQLALLSLATLSLFLPVARAVSRARRFSLHAYRDGPPPGPPSPPPPTASRKHGQTWRTEGYFDEVAWPNYSTLHSHLLARGPPSKGEGKEEEEEEAADDEPMEGKPPDEEAEEQLEQKKKKKKKKKEGRTQREKPAATSQENAPAAAAKEPESNSKLVARKVPFRDHEINVRPSSVATLEETVLWSVDLILLEIRKREGVWGSHPRVS</sequence>
<feature type="region of interest" description="Disordered" evidence="3">
    <location>
        <begin position="495"/>
        <end position="518"/>
    </location>
</feature>
<feature type="region of interest" description="Disordered" evidence="3">
    <location>
        <begin position="946"/>
        <end position="967"/>
    </location>
</feature>
<dbReference type="GO" id="GO:0008194">
    <property type="term" value="F:UDP-glycosyltransferase activity"/>
    <property type="evidence" value="ECO:0007669"/>
    <property type="project" value="InterPro"/>
</dbReference>
<feature type="compositionally biased region" description="Basic and acidic residues" evidence="3">
    <location>
        <begin position="815"/>
        <end position="836"/>
    </location>
</feature>
<feature type="region of interest" description="Disordered" evidence="3">
    <location>
        <begin position="762"/>
        <end position="850"/>
    </location>
</feature>
<evidence type="ECO:0000313" key="5">
    <source>
        <dbReference type="Proteomes" id="UP001201980"/>
    </source>
</evidence>
<dbReference type="InterPro" id="IPR002213">
    <property type="entry name" value="UDP_glucos_trans"/>
</dbReference>
<feature type="compositionally biased region" description="Acidic residues" evidence="3">
    <location>
        <begin position="1061"/>
        <end position="1073"/>
    </location>
</feature>
<dbReference type="SUPFAM" id="SSF53756">
    <property type="entry name" value="UDP-Glycosyltransferase/glycogen phosphorylase"/>
    <property type="match status" value="1"/>
</dbReference>
<dbReference type="PANTHER" id="PTHR48043:SF145">
    <property type="entry name" value="FI06409P-RELATED"/>
    <property type="match status" value="1"/>
</dbReference>
<gene>
    <name evidence="4" type="ORF">MKZ38_000164</name>
</gene>
<keyword evidence="5" id="KW-1185">Reference proteome</keyword>
<evidence type="ECO:0000256" key="1">
    <source>
        <dbReference type="ARBA" id="ARBA00022676"/>
    </source>
</evidence>
<accession>A0AAD5RTE5</accession>
<dbReference type="EMBL" id="JAKWBI020000103">
    <property type="protein sequence ID" value="KAJ2902738.1"/>
    <property type="molecule type" value="Genomic_DNA"/>
</dbReference>
<feature type="compositionally biased region" description="Basic and acidic residues" evidence="3">
    <location>
        <begin position="762"/>
        <end position="773"/>
    </location>
</feature>
<reference evidence="4" key="1">
    <citation type="submission" date="2022-07" db="EMBL/GenBank/DDBJ databases">
        <title>Draft genome sequence of Zalerion maritima ATCC 34329, a (micro)plastics degrading marine fungus.</title>
        <authorList>
            <person name="Paco A."/>
            <person name="Goncalves M.F.M."/>
            <person name="Rocha-Santos T.A.P."/>
            <person name="Alves A."/>
        </authorList>
    </citation>
    <scope>NUCLEOTIDE SEQUENCE</scope>
    <source>
        <strain evidence="4">ATCC 34329</strain>
    </source>
</reference>
<feature type="compositionally biased region" description="Pro residues" evidence="3">
    <location>
        <begin position="1007"/>
        <end position="1019"/>
    </location>
</feature>
<name>A0AAD5RTE5_9PEZI</name>
<dbReference type="InterPro" id="IPR050271">
    <property type="entry name" value="UDP-glycosyltransferase"/>
</dbReference>
<dbReference type="InterPro" id="IPR027417">
    <property type="entry name" value="P-loop_NTPase"/>
</dbReference>
<proteinExistence type="predicted"/>
<dbReference type="CDD" id="cd03784">
    <property type="entry name" value="GT1_Gtf-like"/>
    <property type="match status" value="1"/>
</dbReference>
<dbReference type="SUPFAM" id="SSF52540">
    <property type="entry name" value="P-loop containing nucleoside triphosphate hydrolases"/>
    <property type="match status" value="1"/>
</dbReference>
<organism evidence="4 5">
    <name type="scientific">Zalerion maritima</name>
    <dbReference type="NCBI Taxonomy" id="339359"/>
    <lineage>
        <taxon>Eukaryota</taxon>
        <taxon>Fungi</taxon>
        <taxon>Dikarya</taxon>
        <taxon>Ascomycota</taxon>
        <taxon>Pezizomycotina</taxon>
        <taxon>Sordariomycetes</taxon>
        <taxon>Lulworthiomycetidae</taxon>
        <taxon>Lulworthiales</taxon>
        <taxon>Lulworthiaceae</taxon>
        <taxon>Zalerion</taxon>
    </lineage>
</organism>
<evidence type="ECO:0000313" key="4">
    <source>
        <dbReference type="EMBL" id="KAJ2902738.1"/>
    </source>
</evidence>
<protein>
    <submittedName>
        <fullName evidence="4">Uncharacterized protein</fullName>
    </submittedName>
</protein>
<feature type="region of interest" description="Disordered" evidence="3">
    <location>
        <begin position="1050"/>
        <end position="1131"/>
    </location>
</feature>
<evidence type="ECO:0000256" key="2">
    <source>
        <dbReference type="ARBA" id="ARBA00022679"/>
    </source>
</evidence>
<keyword evidence="2" id="KW-0808">Transferase</keyword>
<dbReference type="AlphaFoldDB" id="A0AAD5RTE5"/>
<feature type="compositionally biased region" description="Basic residues" evidence="3">
    <location>
        <begin position="1090"/>
        <end position="1099"/>
    </location>
</feature>
<comment type="caution">
    <text evidence="4">The sequence shown here is derived from an EMBL/GenBank/DDBJ whole genome shotgun (WGS) entry which is preliminary data.</text>
</comment>
<evidence type="ECO:0000256" key="3">
    <source>
        <dbReference type="SAM" id="MobiDB-lite"/>
    </source>
</evidence>
<dbReference type="PANTHER" id="PTHR48043">
    <property type="entry name" value="EG:EG0003.4 PROTEIN-RELATED"/>
    <property type="match status" value="1"/>
</dbReference>
<dbReference type="Gene3D" id="3.40.50.2000">
    <property type="entry name" value="Glycogen Phosphorylase B"/>
    <property type="match status" value="2"/>
</dbReference>
<feature type="region of interest" description="Disordered" evidence="3">
    <location>
        <begin position="1002"/>
        <end position="1026"/>
    </location>
</feature>
<dbReference type="Proteomes" id="UP001201980">
    <property type="component" value="Unassembled WGS sequence"/>
</dbReference>
<dbReference type="Pfam" id="PF00201">
    <property type="entry name" value="UDPGT"/>
    <property type="match status" value="1"/>
</dbReference>
<keyword evidence="1" id="KW-0328">Glycosyltransferase</keyword>
<feature type="compositionally biased region" description="Basic and acidic residues" evidence="3">
    <location>
        <begin position="495"/>
        <end position="509"/>
    </location>
</feature>
<dbReference type="Gene3D" id="3.40.50.300">
    <property type="entry name" value="P-loop containing nucleotide triphosphate hydrolases"/>
    <property type="match status" value="1"/>
</dbReference>